<reference evidence="2" key="1">
    <citation type="submission" date="2011-07" db="EMBL/GenBank/DDBJ databases">
        <authorList>
            <consortium name="Caenorhabditis brenneri Sequencing and Analysis Consortium"/>
            <person name="Wilson R.K."/>
        </authorList>
    </citation>
    <scope>NUCLEOTIDE SEQUENCE [LARGE SCALE GENOMIC DNA]</scope>
    <source>
        <strain evidence="2">PB2801</strain>
    </source>
</reference>
<dbReference type="EMBL" id="GL381975">
    <property type="protein sequence ID" value="EGT42225.1"/>
    <property type="molecule type" value="Genomic_DNA"/>
</dbReference>
<protein>
    <submittedName>
        <fullName evidence="1">Uncharacterized protein</fullName>
    </submittedName>
</protein>
<accession>G0PNI8</accession>
<gene>
    <name evidence="1" type="ORF">CAEBREN_05809</name>
</gene>
<dbReference type="AlphaFoldDB" id="G0PNI8"/>
<dbReference type="InParanoid" id="G0PNI8"/>
<keyword evidence="2" id="KW-1185">Reference proteome</keyword>
<evidence type="ECO:0000313" key="1">
    <source>
        <dbReference type="EMBL" id="EGT42225.1"/>
    </source>
</evidence>
<organism evidence="2">
    <name type="scientific">Caenorhabditis brenneri</name>
    <name type="common">Nematode worm</name>
    <dbReference type="NCBI Taxonomy" id="135651"/>
    <lineage>
        <taxon>Eukaryota</taxon>
        <taxon>Metazoa</taxon>
        <taxon>Ecdysozoa</taxon>
        <taxon>Nematoda</taxon>
        <taxon>Chromadorea</taxon>
        <taxon>Rhabditida</taxon>
        <taxon>Rhabditina</taxon>
        <taxon>Rhabditomorpha</taxon>
        <taxon>Rhabditoidea</taxon>
        <taxon>Rhabditidae</taxon>
        <taxon>Peloderinae</taxon>
        <taxon>Caenorhabditis</taxon>
    </lineage>
</organism>
<name>G0PNI8_CAEBE</name>
<evidence type="ECO:0000313" key="2">
    <source>
        <dbReference type="Proteomes" id="UP000008068"/>
    </source>
</evidence>
<proteinExistence type="predicted"/>
<dbReference type="HOGENOM" id="CLU_3034341_0_0_1"/>
<dbReference type="Proteomes" id="UP000008068">
    <property type="component" value="Unassembled WGS sequence"/>
</dbReference>
<sequence>MQDLENPGYHRMLRKYQKFPVVPNSIDRILKTDTFVVFMRSRPDPNVSMSEDQYE</sequence>